<evidence type="ECO:0000256" key="7">
    <source>
        <dbReference type="ARBA" id="ARBA00022958"/>
    </source>
</evidence>
<keyword evidence="5 13" id="KW-0812">Transmembrane</keyword>
<keyword evidence="6" id="KW-0631">Potassium channel</keyword>
<evidence type="ECO:0000256" key="8">
    <source>
        <dbReference type="ARBA" id="ARBA00022989"/>
    </source>
</evidence>
<name>A0A179ERH9_ENTTH</name>
<dbReference type="RefSeq" id="WP_067483626.1">
    <property type="nucleotide sequence ID" value="NZ_BJUG01000015.1"/>
</dbReference>
<keyword evidence="7" id="KW-0630">Potassium</keyword>
<dbReference type="GO" id="GO:0015252">
    <property type="term" value="F:proton channel activity"/>
    <property type="evidence" value="ECO:0007669"/>
    <property type="project" value="InterPro"/>
</dbReference>
<feature type="transmembrane region" description="Helical" evidence="13">
    <location>
        <begin position="106"/>
        <end position="123"/>
    </location>
</feature>
<dbReference type="GO" id="GO:0016020">
    <property type="term" value="C:membrane"/>
    <property type="evidence" value="ECO:0007669"/>
    <property type="project" value="UniProtKB-SubCell"/>
</dbReference>
<dbReference type="PANTHER" id="PTHR31462">
    <property type="entry name" value="ENDOSOMAL/LYSOSOMAL POTASSIUM CHANNEL TMEM175"/>
    <property type="match status" value="1"/>
</dbReference>
<dbReference type="PATRIC" id="fig|417368.6.peg.892"/>
<feature type="transmembrane region" description="Helical" evidence="13">
    <location>
        <begin position="43"/>
        <end position="59"/>
    </location>
</feature>
<evidence type="ECO:0000256" key="9">
    <source>
        <dbReference type="ARBA" id="ARBA00023065"/>
    </source>
</evidence>
<keyword evidence="10 13" id="KW-0472">Membrane</keyword>
<protein>
    <submittedName>
        <fullName evidence="14">Ferrochelatase</fullName>
    </submittedName>
</protein>
<keyword evidence="3" id="KW-0813">Transport</keyword>
<keyword evidence="9" id="KW-0406">Ion transport</keyword>
<feature type="transmembrane region" description="Helical" evidence="13">
    <location>
        <begin position="80"/>
        <end position="100"/>
    </location>
</feature>
<evidence type="ECO:0000256" key="6">
    <source>
        <dbReference type="ARBA" id="ARBA00022826"/>
    </source>
</evidence>
<evidence type="ECO:0000313" key="15">
    <source>
        <dbReference type="EMBL" id="OAQ55857.1"/>
    </source>
</evidence>
<comment type="catalytic activity">
    <reaction evidence="12">
        <text>K(+)(in) = K(+)(out)</text>
        <dbReference type="Rhea" id="RHEA:29463"/>
        <dbReference type="ChEBI" id="CHEBI:29103"/>
    </reaction>
</comment>
<accession>A0A179ERH9</accession>
<evidence type="ECO:0000256" key="5">
    <source>
        <dbReference type="ARBA" id="ARBA00022692"/>
    </source>
</evidence>
<evidence type="ECO:0000313" key="17">
    <source>
        <dbReference type="Proteomes" id="UP000321361"/>
    </source>
</evidence>
<evidence type="ECO:0000313" key="14">
    <source>
        <dbReference type="EMBL" id="GEK38064.1"/>
    </source>
</evidence>
<evidence type="ECO:0000256" key="4">
    <source>
        <dbReference type="ARBA" id="ARBA00022538"/>
    </source>
</evidence>
<dbReference type="Proteomes" id="UP000321361">
    <property type="component" value="Unassembled WGS sequence"/>
</dbReference>
<dbReference type="Pfam" id="PF06736">
    <property type="entry name" value="TMEM175"/>
    <property type="match status" value="1"/>
</dbReference>
<dbReference type="InterPro" id="IPR010617">
    <property type="entry name" value="TMEM175-like"/>
</dbReference>
<reference evidence="15 16" key="1">
    <citation type="submission" date="2016-04" db="EMBL/GenBank/DDBJ databases">
        <title>Draft genome of an Enterococcus thailandicus strain isolated from bovine feces.</title>
        <authorList>
            <person name="Beukers A.G."/>
            <person name="Zaheer R."/>
            <person name="Goji N."/>
            <person name="Cook S.R."/>
            <person name="Amoako K."/>
            <person name="Chaves A.V."/>
            <person name="Ward M.P."/>
            <person name="Mcallister T.A."/>
        </authorList>
    </citation>
    <scope>NUCLEOTIDE SEQUENCE [LARGE SCALE GENOMIC DNA]</scope>
    <source>
        <strain evidence="15 16">F0711D 46</strain>
    </source>
</reference>
<evidence type="ECO:0000256" key="10">
    <source>
        <dbReference type="ARBA" id="ARBA00023136"/>
    </source>
</evidence>
<evidence type="ECO:0000256" key="2">
    <source>
        <dbReference type="ARBA" id="ARBA00006920"/>
    </source>
</evidence>
<dbReference type="GO" id="GO:0005267">
    <property type="term" value="F:potassium channel activity"/>
    <property type="evidence" value="ECO:0007669"/>
    <property type="project" value="UniProtKB-KW"/>
</dbReference>
<dbReference type="EMBL" id="LWMN01000012">
    <property type="protein sequence ID" value="OAQ55857.1"/>
    <property type="molecule type" value="Genomic_DNA"/>
</dbReference>
<dbReference type="PANTHER" id="PTHR31462:SF5">
    <property type="entry name" value="ENDOSOMAL_LYSOSOMAL PROTON CHANNEL TMEM175"/>
    <property type="match status" value="1"/>
</dbReference>
<keyword evidence="4" id="KW-0633">Potassium transport</keyword>
<gene>
    <name evidence="14" type="primary">hemH</name>
    <name evidence="15" type="ORF">A6E74_07270</name>
    <name evidence="14" type="ORF">ETH01_23510</name>
</gene>
<comment type="subcellular location">
    <subcellularLocation>
        <location evidence="1">Membrane</location>
        <topology evidence="1">Multi-pass membrane protein</topology>
    </subcellularLocation>
</comment>
<feature type="transmembrane region" description="Helical" evidence="13">
    <location>
        <begin position="154"/>
        <end position="181"/>
    </location>
</feature>
<keyword evidence="11" id="KW-0407">Ion channel</keyword>
<dbReference type="KEGG" id="eth:CK496_00105"/>
<evidence type="ECO:0000256" key="1">
    <source>
        <dbReference type="ARBA" id="ARBA00004141"/>
    </source>
</evidence>
<keyword evidence="8 13" id="KW-1133">Transmembrane helix</keyword>
<evidence type="ECO:0000256" key="11">
    <source>
        <dbReference type="ARBA" id="ARBA00023303"/>
    </source>
</evidence>
<dbReference type="GeneID" id="77486034"/>
<organism evidence="15 16">
    <name type="scientific">Enterococcus thailandicus</name>
    <dbReference type="NCBI Taxonomy" id="417368"/>
    <lineage>
        <taxon>Bacteria</taxon>
        <taxon>Bacillati</taxon>
        <taxon>Bacillota</taxon>
        <taxon>Bacilli</taxon>
        <taxon>Lactobacillales</taxon>
        <taxon>Enterococcaceae</taxon>
        <taxon>Enterococcus</taxon>
    </lineage>
</organism>
<evidence type="ECO:0000256" key="3">
    <source>
        <dbReference type="ARBA" id="ARBA00022448"/>
    </source>
</evidence>
<dbReference type="Proteomes" id="UP000078516">
    <property type="component" value="Unassembled WGS sequence"/>
</dbReference>
<dbReference type="AlphaFoldDB" id="A0A179ERH9"/>
<dbReference type="OrthoDB" id="7626281at2"/>
<evidence type="ECO:0000313" key="16">
    <source>
        <dbReference type="Proteomes" id="UP000078516"/>
    </source>
</evidence>
<dbReference type="EMBL" id="BJUG01000015">
    <property type="protein sequence ID" value="GEK38064.1"/>
    <property type="molecule type" value="Genomic_DNA"/>
</dbReference>
<keyword evidence="16" id="KW-1185">Reference proteome</keyword>
<proteinExistence type="inferred from homology"/>
<evidence type="ECO:0000256" key="13">
    <source>
        <dbReference type="SAM" id="Phobius"/>
    </source>
</evidence>
<reference evidence="14 17" key="2">
    <citation type="submission" date="2019-07" db="EMBL/GenBank/DDBJ databases">
        <title>Whole genome shotgun sequence of Enterococcus thailandicus NBRC 101867.</title>
        <authorList>
            <person name="Hosoyama A."/>
            <person name="Uohara A."/>
            <person name="Ohji S."/>
            <person name="Ichikawa N."/>
        </authorList>
    </citation>
    <scope>NUCLEOTIDE SEQUENCE [LARGE SCALE GENOMIC DNA]</scope>
    <source>
        <strain evidence="14 17">NBRC 101867</strain>
    </source>
</reference>
<comment type="similarity">
    <text evidence="2">Belongs to the TMEM175 family.</text>
</comment>
<evidence type="ECO:0000256" key="12">
    <source>
        <dbReference type="ARBA" id="ARBA00034430"/>
    </source>
</evidence>
<comment type="caution">
    <text evidence="15">The sequence shown here is derived from an EMBL/GenBank/DDBJ whole genome shotgun (WGS) entry which is preliminary data.</text>
</comment>
<sequence length="191" mass="22095">MTKNRLEAFTDAVIAIIMTILVLELHQPGSDTWSALIGLEHKILIYVISFFTLVIYWNNHHHLFLVVKKINGQVLWRNSIFIFSLSLFPFATAWISEYINSLVPELIYGLVTLFANVTYYFLARELAKVNKKESIVKELLIDYRKSYLSIGLNILGLLLGWLVAPIAVLIVNVLILLMWIIPIKKVEQYFR</sequence>